<comment type="caution">
    <text evidence="1">The sequence shown here is derived from an EMBL/GenBank/DDBJ whole genome shotgun (WGS) entry which is preliminary data.</text>
</comment>
<accession>A0ACB6ZWL3</accession>
<reference evidence="1" key="1">
    <citation type="submission" date="2019-10" db="EMBL/GenBank/DDBJ databases">
        <authorList>
            <consortium name="DOE Joint Genome Institute"/>
            <person name="Kuo A."/>
            <person name="Miyauchi S."/>
            <person name="Kiss E."/>
            <person name="Drula E."/>
            <person name="Kohler A."/>
            <person name="Sanchez-Garcia M."/>
            <person name="Andreopoulos B."/>
            <person name="Barry K.W."/>
            <person name="Bonito G."/>
            <person name="Buee M."/>
            <person name="Carver A."/>
            <person name="Chen C."/>
            <person name="Cichocki N."/>
            <person name="Clum A."/>
            <person name="Culley D."/>
            <person name="Crous P.W."/>
            <person name="Fauchery L."/>
            <person name="Girlanda M."/>
            <person name="Hayes R."/>
            <person name="Keri Z."/>
            <person name="Labutti K."/>
            <person name="Lipzen A."/>
            <person name="Lombard V."/>
            <person name="Magnuson J."/>
            <person name="Maillard F."/>
            <person name="Morin E."/>
            <person name="Murat C."/>
            <person name="Nolan M."/>
            <person name="Ohm R."/>
            <person name="Pangilinan J."/>
            <person name="Pereira M."/>
            <person name="Perotto S."/>
            <person name="Peter M."/>
            <person name="Riley R."/>
            <person name="Sitrit Y."/>
            <person name="Stielow B."/>
            <person name="Szollosi G."/>
            <person name="Zifcakova L."/>
            <person name="Stursova M."/>
            <person name="Spatafora J.W."/>
            <person name="Tedersoo L."/>
            <person name="Vaario L.-M."/>
            <person name="Yamada A."/>
            <person name="Yan M."/>
            <person name="Wang P."/>
            <person name="Xu J."/>
            <person name="Bruns T."/>
            <person name="Baldrian P."/>
            <person name="Vilgalys R."/>
            <person name="Henrissat B."/>
            <person name="Grigoriev I.V."/>
            <person name="Hibbett D."/>
            <person name="Nagy L.G."/>
            <person name="Martin F.M."/>
        </authorList>
    </citation>
    <scope>NUCLEOTIDE SEQUENCE</scope>
    <source>
        <strain evidence="1">P2</strain>
    </source>
</reference>
<protein>
    <submittedName>
        <fullName evidence="1">Uncharacterized protein</fullName>
    </submittedName>
</protein>
<dbReference type="Proteomes" id="UP000886501">
    <property type="component" value="Unassembled WGS sequence"/>
</dbReference>
<gene>
    <name evidence="1" type="ORF">BDM02DRAFT_1137092</name>
</gene>
<evidence type="ECO:0000313" key="2">
    <source>
        <dbReference type="Proteomes" id="UP000886501"/>
    </source>
</evidence>
<proteinExistence type="predicted"/>
<name>A0ACB6ZWL3_THEGA</name>
<reference evidence="1" key="2">
    <citation type="journal article" date="2020" name="Nat. Commun.">
        <title>Large-scale genome sequencing of mycorrhizal fungi provides insights into the early evolution of symbiotic traits.</title>
        <authorList>
            <person name="Miyauchi S."/>
            <person name="Kiss E."/>
            <person name="Kuo A."/>
            <person name="Drula E."/>
            <person name="Kohler A."/>
            <person name="Sanchez-Garcia M."/>
            <person name="Morin E."/>
            <person name="Andreopoulos B."/>
            <person name="Barry K.W."/>
            <person name="Bonito G."/>
            <person name="Buee M."/>
            <person name="Carver A."/>
            <person name="Chen C."/>
            <person name="Cichocki N."/>
            <person name="Clum A."/>
            <person name="Culley D."/>
            <person name="Crous P.W."/>
            <person name="Fauchery L."/>
            <person name="Girlanda M."/>
            <person name="Hayes R.D."/>
            <person name="Keri Z."/>
            <person name="LaButti K."/>
            <person name="Lipzen A."/>
            <person name="Lombard V."/>
            <person name="Magnuson J."/>
            <person name="Maillard F."/>
            <person name="Murat C."/>
            <person name="Nolan M."/>
            <person name="Ohm R.A."/>
            <person name="Pangilinan J."/>
            <person name="Pereira M.F."/>
            <person name="Perotto S."/>
            <person name="Peter M."/>
            <person name="Pfister S."/>
            <person name="Riley R."/>
            <person name="Sitrit Y."/>
            <person name="Stielow J.B."/>
            <person name="Szollosi G."/>
            <person name="Zifcakova L."/>
            <person name="Stursova M."/>
            <person name="Spatafora J.W."/>
            <person name="Tedersoo L."/>
            <person name="Vaario L.M."/>
            <person name="Yamada A."/>
            <person name="Yan M."/>
            <person name="Wang P."/>
            <person name="Xu J."/>
            <person name="Bruns T."/>
            <person name="Baldrian P."/>
            <person name="Vilgalys R."/>
            <person name="Dunand C."/>
            <person name="Henrissat B."/>
            <person name="Grigoriev I.V."/>
            <person name="Hibbett D."/>
            <person name="Nagy L.G."/>
            <person name="Martin F.M."/>
        </authorList>
    </citation>
    <scope>NUCLEOTIDE SEQUENCE</scope>
    <source>
        <strain evidence="1">P2</strain>
    </source>
</reference>
<evidence type="ECO:0000313" key="1">
    <source>
        <dbReference type="EMBL" id="KAF9653932.1"/>
    </source>
</evidence>
<keyword evidence="2" id="KW-1185">Reference proteome</keyword>
<sequence>MEPGPSNTPDTGEADRMNHSAPNMRLHGGNIPTIPQNKLCPHCPAKFTRSTHLNRHLRTHLSERQHRCDCGAQFTRKDLLTRHQRSCDSSGNRSRRKSCRACAEAKQKCDTERPCSRCSARGKECVYIEDIVNNRNIAPTTLRVNQFISPTPTFLQPHTSPSDGSSSLGWADTDDFANDVSAFDYTHSKDYPLLTFPNDQQPCIDFFNEFLNNVFVSATTQGRLPPALLGIPTSDPSDPYLTYPFQVSPGIDIIISSLVADPLMDQTLYAQAINGDFLNGGLETKLDSVMVSGPSEAELNYYLVLFFSSFVNQMPMVHPYTWTLSRTPPLLVGAIQACGALYVKMRVANTFITSTLAQARDPLVAQFAKETATLSDRIYTILAVALLQTLGLFHQHAEQRSTAMKYHSMLVSMIRRSGIMSEIAAWKIPDIDNVSDAAIEEAWREWAVIEMGKRALCLAFLHDCSHCIYFSVKPTIFPSEFYIPLPCEDSLWNAKTSKDWLKSLNAPSLYGTRTDRLRGRTMGDCYHMFGDNGLNFHIGPLAHFILIHAVTVKVHLLGVPKAHSPHVGAPIDMAQVIANCKEVRDRVVYIQKALGLWLKSWYLCPDVIEYKDPNQVPFLHNSMPFYWIGQVSLMAFVKGFPPFGVSSPLKGDEKYCLMREWFKMIKVFMKNGQQDATFFLDELMKIRLRNWQAEMQGNATTDDQDGVLGFFPEL</sequence>
<organism evidence="1 2">
    <name type="scientific">Thelephora ganbajun</name>
    <name type="common">Ganba fungus</name>
    <dbReference type="NCBI Taxonomy" id="370292"/>
    <lineage>
        <taxon>Eukaryota</taxon>
        <taxon>Fungi</taxon>
        <taxon>Dikarya</taxon>
        <taxon>Basidiomycota</taxon>
        <taxon>Agaricomycotina</taxon>
        <taxon>Agaricomycetes</taxon>
        <taxon>Thelephorales</taxon>
        <taxon>Thelephoraceae</taxon>
        <taxon>Thelephora</taxon>
    </lineage>
</organism>
<dbReference type="EMBL" id="MU117962">
    <property type="protein sequence ID" value="KAF9653932.1"/>
    <property type="molecule type" value="Genomic_DNA"/>
</dbReference>